<dbReference type="Proteomes" id="UP000248079">
    <property type="component" value="Unassembled WGS sequence"/>
</dbReference>
<feature type="domain" description="Lnb N-terminal periplasmic" evidence="3">
    <location>
        <begin position="30"/>
        <end position="166"/>
    </location>
</feature>
<gene>
    <name evidence="5" type="ORF">DF185_10265</name>
</gene>
<organism evidence="5 6">
    <name type="scientific">Marinifilum breve</name>
    <dbReference type="NCBI Taxonomy" id="2184082"/>
    <lineage>
        <taxon>Bacteria</taxon>
        <taxon>Pseudomonadati</taxon>
        <taxon>Bacteroidota</taxon>
        <taxon>Bacteroidia</taxon>
        <taxon>Marinilabiliales</taxon>
        <taxon>Marinifilaceae</taxon>
    </lineage>
</organism>
<evidence type="ECO:0000259" key="4">
    <source>
        <dbReference type="Pfam" id="PF25221"/>
    </source>
</evidence>
<feature type="signal peptide" evidence="2">
    <location>
        <begin position="1"/>
        <end position="23"/>
    </location>
</feature>
<evidence type="ECO:0000256" key="1">
    <source>
        <dbReference type="SAM" id="Phobius"/>
    </source>
</evidence>
<feature type="transmembrane region" description="Helical" evidence="1">
    <location>
        <begin position="290"/>
        <end position="308"/>
    </location>
</feature>
<dbReference type="RefSeq" id="WP_110360663.1">
    <property type="nucleotide sequence ID" value="NZ_QFLI01000004.1"/>
</dbReference>
<feature type="transmembrane region" description="Helical" evidence="1">
    <location>
        <begin position="344"/>
        <end position="363"/>
    </location>
</feature>
<comment type="caution">
    <text evidence="5">The sequence shown here is derived from an EMBL/GenBank/DDBJ whole genome shotgun (WGS) entry which is preliminary data.</text>
</comment>
<feature type="domain" description="Lnb-like transmembrane" evidence="4">
    <location>
        <begin position="257"/>
        <end position="387"/>
    </location>
</feature>
<protein>
    <submittedName>
        <fullName evidence="5">Uncharacterized protein</fullName>
    </submittedName>
</protein>
<dbReference type="Pfam" id="PF25221">
    <property type="entry name" value="5TMH_Lnb"/>
    <property type="match status" value="1"/>
</dbReference>
<accession>A0A2V4A146</accession>
<name>A0A2V4A146_9BACT</name>
<feature type="transmembrane region" description="Helical" evidence="1">
    <location>
        <begin position="260"/>
        <end position="278"/>
    </location>
</feature>
<feature type="transmembrane region" description="Helical" evidence="1">
    <location>
        <begin position="320"/>
        <end position="337"/>
    </location>
</feature>
<evidence type="ECO:0000313" key="6">
    <source>
        <dbReference type="Proteomes" id="UP000248079"/>
    </source>
</evidence>
<feature type="transmembrane region" description="Helical" evidence="1">
    <location>
        <begin position="369"/>
        <end position="386"/>
    </location>
</feature>
<evidence type="ECO:0000313" key="5">
    <source>
        <dbReference type="EMBL" id="PXY01030.1"/>
    </source>
</evidence>
<keyword evidence="2" id="KW-0732">Signal</keyword>
<reference evidence="5 6" key="1">
    <citation type="submission" date="2018-05" db="EMBL/GenBank/DDBJ databases">
        <title>Marinifilum breve JC075T sp. nov., a marine bacterium isolated from Yongle Blue Hole in the South China Sea.</title>
        <authorList>
            <person name="Fu T."/>
        </authorList>
    </citation>
    <scope>NUCLEOTIDE SEQUENCE [LARGE SCALE GENOMIC DNA]</scope>
    <source>
        <strain evidence="5 6">JC075</strain>
    </source>
</reference>
<proteinExistence type="predicted"/>
<dbReference type="OrthoDB" id="319167at2"/>
<dbReference type="InterPro" id="IPR025178">
    <property type="entry name" value="Lnb_N"/>
</dbReference>
<feature type="chain" id="PRO_5015976702" evidence="2">
    <location>
        <begin position="24"/>
        <end position="394"/>
    </location>
</feature>
<sequence>MKRFKFFICLFVIGILSLSHTNAKQLSEQSEVSLLTCSPGEDIYRHWGHSALRFHDPLNKIDLVFNYGTFNFNTPNFYTKFARGKLMYRLAYESYRDFLPEYMKSGQGVTEQKLNLDLDTKRKLFAAVAENYKPENRYYYYDFLFDNCSTRIRDIIEANVEGKIIYKENKDEPKNFWNLLDHFMNRSRWIHLGIHIILGSPCDVEATPYQYMFLPDNMMYAFAEATVLNNGERVPLVSHTKEVLNPALDYKMTEWYKRPGFIFGILSLIILWVSIRTLKSKLNYFIIDHVLFGVTGLVGWVIIFLWFFTDHQATGPNWNILWALPFYFPVANILLGLKNKASYFFFFTSSVLLLIVLATWFIIPQSFPNEILPIVALLFIRSIYIVKKLKLKLV</sequence>
<dbReference type="EMBL" id="QFLI01000004">
    <property type="protein sequence ID" value="PXY01030.1"/>
    <property type="molecule type" value="Genomic_DNA"/>
</dbReference>
<dbReference type="AlphaFoldDB" id="A0A2V4A146"/>
<evidence type="ECO:0000259" key="3">
    <source>
        <dbReference type="Pfam" id="PF13387"/>
    </source>
</evidence>
<keyword evidence="1" id="KW-0812">Transmembrane</keyword>
<keyword evidence="1" id="KW-0472">Membrane</keyword>
<dbReference type="InterPro" id="IPR057436">
    <property type="entry name" value="5TMH_Lnb"/>
</dbReference>
<keyword evidence="1" id="KW-1133">Transmembrane helix</keyword>
<keyword evidence="6" id="KW-1185">Reference proteome</keyword>
<dbReference type="Pfam" id="PF13387">
    <property type="entry name" value="Lnb_N"/>
    <property type="match status" value="1"/>
</dbReference>
<evidence type="ECO:0000256" key="2">
    <source>
        <dbReference type="SAM" id="SignalP"/>
    </source>
</evidence>